<comment type="catalytic activity">
    <reaction evidence="13">
        <text>di-trans,octa-cis-undecaprenyl diphosphate + H2O = di-trans,octa-cis-undecaprenyl phosphate + phosphate + H(+)</text>
        <dbReference type="Rhea" id="RHEA:28094"/>
        <dbReference type="ChEBI" id="CHEBI:15377"/>
        <dbReference type="ChEBI" id="CHEBI:15378"/>
        <dbReference type="ChEBI" id="CHEBI:43474"/>
        <dbReference type="ChEBI" id="CHEBI:58405"/>
        <dbReference type="ChEBI" id="CHEBI:60392"/>
        <dbReference type="EC" id="3.6.1.27"/>
    </reaction>
</comment>
<dbReference type="Proteomes" id="UP000231379">
    <property type="component" value="Unassembled WGS sequence"/>
</dbReference>
<dbReference type="GO" id="GO:0046677">
    <property type="term" value="P:response to antibiotic"/>
    <property type="evidence" value="ECO:0007669"/>
    <property type="project" value="UniProtKB-KW"/>
</dbReference>
<evidence type="ECO:0000256" key="7">
    <source>
        <dbReference type="ARBA" id="ARBA00022801"/>
    </source>
</evidence>
<dbReference type="PANTHER" id="PTHR30622">
    <property type="entry name" value="UNDECAPRENYL-DIPHOSPHATASE"/>
    <property type="match status" value="1"/>
</dbReference>
<dbReference type="EMBL" id="PFBM01000024">
    <property type="protein sequence ID" value="PIR82114.1"/>
    <property type="molecule type" value="Genomic_DNA"/>
</dbReference>
<feature type="transmembrane region" description="Helical" evidence="14">
    <location>
        <begin position="81"/>
        <end position="103"/>
    </location>
</feature>
<comment type="similarity">
    <text evidence="2">Belongs to the UppP family.</text>
</comment>
<evidence type="ECO:0000313" key="16">
    <source>
        <dbReference type="Proteomes" id="UP000231379"/>
    </source>
</evidence>
<organism evidence="15 16">
    <name type="scientific">Candidatus Kaiserbacteria bacterium CG10_big_fil_rev_8_21_14_0_10_59_10</name>
    <dbReference type="NCBI Taxonomy" id="1974612"/>
    <lineage>
        <taxon>Bacteria</taxon>
        <taxon>Candidatus Kaiseribacteriota</taxon>
    </lineage>
</organism>
<reference evidence="16" key="1">
    <citation type="submission" date="2017-09" db="EMBL/GenBank/DDBJ databases">
        <title>Depth-based differentiation of microbial function through sediment-hosted aquifers and enrichment of novel symbionts in the deep terrestrial subsurface.</title>
        <authorList>
            <person name="Probst A.J."/>
            <person name="Ladd B."/>
            <person name="Jarett J.K."/>
            <person name="Geller-Mcgrath D.E."/>
            <person name="Sieber C.M.K."/>
            <person name="Emerson J.B."/>
            <person name="Anantharaman K."/>
            <person name="Thomas B.C."/>
            <person name="Malmstrom R."/>
            <person name="Stieglmeier M."/>
            <person name="Klingl A."/>
            <person name="Woyke T."/>
            <person name="Ryan C.M."/>
            <person name="Banfield J.F."/>
        </authorList>
    </citation>
    <scope>NUCLEOTIDE SEQUENCE [LARGE SCALE GENOMIC DNA]</scope>
</reference>
<keyword evidence="8 14" id="KW-1133">Transmembrane helix</keyword>
<dbReference type="EC" id="3.6.1.27" evidence="3"/>
<dbReference type="GO" id="GO:0005886">
    <property type="term" value="C:plasma membrane"/>
    <property type="evidence" value="ECO:0007669"/>
    <property type="project" value="UniProtKB-SubCell"/>
</dbReference>
<protein>
    <recommendedName>
        <fullName evidence="4">Undecaprenyl-diphosphatase</fullName>
        <ecNumber evidence="3">3.6.1.27</ecNumber>
    </recommendedName>
    <alternativeName>
        <fullName evidence="12">Bacitracin resistance protein</fullName>
    </alternativeName>
    <alternativeName>
        <fullName evidence="11">Undecaprenyl pyrophosphate phosphatase</fullName>
    </alternativeName>
</protein>
<keyword evidence="9 14" id="KW-0472">Membrane</keyword>
<sequence length="208" mass="21586">MGIAEGLLLGVVQGLTEFLPVSSSGHLIVAREVLGLQVEYGLAMDAALHLATAAAVCLYFWRDITRLARGAWAREERARTLLGALAVGTVPAAVAGLALGSYIEAYTRGVGVVIFGLIAGSVVMAAAERAFARSAAARSVAQEGEPRVSLRSGVAIGLFQALALFPGMSRSGMTISAGLMFGLSRTEAMRFAFLLSFPIVLGAGLMQT</sequence>
<evidence type="ECO:0000256" key="1">
    <source>
        <dbReference type="ARBA" id="ARBA00004651"/>
    </source>
</evidence>
<keyword evidence="5" id="KW-1003">Cell membrane</keyword>
<dbReference type="AlphaFoldDB" id="A0A2H0U6M7"/>
<evidence type="ECO:0000256" key="9">
    <source>
        <dbReference type="ARBA" id="ARBA00023136"/>
    </source>
</evidence>
<evidence type="ECO:0000256" key="2">
    <source>
        <dbReference type="ARBA" id="ARBA00010621"/>
    </source>
</evidence>
<dbReference type="PANTHER" id="PTHR30622:SF2">
    <property type="entry name" value="UNDECAPRENYL-DIPHOSPHATASE"/>
    <property type="match status" value="1"/>
</dbReference>
<feature type="non-terminal residue" evidence="15">
    <location>
        <position position="208"/>
    </location>
</feature>
<comment type="caution">
    <text evidence="15">The sequence shown here is derived from an EMBL/GenBank/DDBJ whole genome shotgun (WGS) entry which is preliminary data.</text>
</comment>
<keyword evidence="6 14" id="KW-0812">Transmembrane</keyword>
<dbReference type="GO" id="GO:0050380">
    <property type="term" value="F:undecaprenyl-diphosphatase activity"/>
    <property type="evidence" value="ECO:0007669"/>
    <property type="project" value="UniProtKB-EC"/>
</dbReference>
<feature type="transmembrane region" description="Helical" evidence="14">
    <location>
        <begin position="40"/>
        <end position="61"/>
    </location>
</feature>
<evidence type="ECO:0000256" key="11">
    <source>
        <dbReference type="ARBA" id="ARBA00032707"/>
    </source>
</evidence>
<evidence type="ECO:0000256" key="8">
    <source>
        <dbReference type="ARBA" id="ARBA00022989"/>
    </source>
</evidence>
<evidence type="ECO:0000256" key="5">
    <source>
        <dbReference type="ARBA" id="ARBA00022475"/>
    </source>
</evidence>
<name>A0A2H0U6M7_9BACT</name>
<evidence type="ECO:0000256" key="3">
    <source>
        <dbReference type="ARBA" id="ARBA00012374"/>
    </source>
</evidence>
<evidence type="ECO:0000256" key="10">
    <source>
        <dbReference type="ARBA" id="ARBA00023251"/>
    </source>
</evidence>
<evidence type="ECO:0000256" key="6">
    <source>
        <dbReference type="ARBA" id="ARBA00022692"/>
    </source>
</evidence>
<evidence type="ECO:0000256" key="13">
    <source>
        <dbReference type="ARBA" id="ARBA00047594"/>
    </source>
</evidence>
<evidence type="ECO:0000256" key="12">
    <source>
        <dbReference type="ARBA" id="ARBA00032932"/>
    </source>
</evidence>
<evidence type="ECO:0000313" key="15">
    <source>
        <dbReference type="EMBL" id="PIR82114.1"/>
    </source>
</evidence>
<evidence type="ECO:0000256" key="14">
    <source>
        <dbReference type="SAM" id="Phobius"/>
    </source>
</evidence>
<proteinExistence type="inferred from homology"/>
<feature type="transmembrane region" description="Helical" evidence="14">
    <location>
        <begin position="148"/>
        <end position="168"/>
    </location>
</feature>
<feature type="transmembrane region" description="Helical" evidence="14">
    <location>
        <begin position="188"/>
        <end position="206"/>
    </location>
</feature>
<dbReference type="InterPro" id="IPR003824">
    <property type="entry name" value="UppP"/>
</dbReference>
<accession>A0A2H0U6M7</accession>
<comment type="subcellular location">
    <subcellularLocation>
        <location evidence="1">Cell membrane</location>
        <topology evidence="1">Multi-pass membrane protein</topology>
    </subcellularLocation>
</comment>
<dbReference type="Pfam" id="PF02673">
    <property type="entry name" value="BacA"/>
    <property type="match status" value="1"/>
</dbReference>
<evidence type="ECO:0000256" key="4">
    <source>
        <dbReference type="ARBA" id="ARBA00021581"/>
    </source>
</evidence>
<keyword evidence="7" id="KW-0378">Hydrolase</keyword>
<feature type="transmembrane region" description="Helical" evidence="14">
    <location>
        <begin position="109"/>
        <end position="127"/>
    </location>
</feature>
<gene>
    <name evidence="15" type="ORF">COU20_04055</name>
</gene>
<keyword evidence="10" id="KW-0046">Antibiotic resistance</keyword>